<evidence type="ECO:0000313" key="2">
    <source>
        <dbReference type="Proteomes" id="UP000019423"/>
    </source>
</evidence>
<evidence type="ECO:0000313" key="1">
    <source>
        <dbReference type="EMBL" id="AHJ97276.1"/>
    </source>
</evidence>
<dbReference type="STRING" id="1227739.Hsw_1681"/>
<proteinExistence type="predicted"/>
<sequence length="263" mass="29876">MIISIINPIFRVASAMLVCSVAALPAESEQYRRHILTSADLLPTEQMARYASRSFANVWLHSEPETVFGFIGNDYQRLRVKLLTIRPDAQQLGRYVITGKSKVRATVASFQGSFTVVHVRETKRLPRALDDAPSDAVKAGVVLAEYELREPEGQPNNGVFRGIVYAQWYQDKARKVHYNDLENFADGYANNQFVGIWQSYKTGLSKSCNWGNNRIPNSKEFDQGVGEFSPADAYLDNGWQSYRKAWEQNDKAAQQQEQAAWWE</sequence>
<protein>
    <submittedName>
        <fullName evidence="1">Uncharacterized protein</fullName>
    </submittedName>
</protein>
<dbReference type="HOGENOM" id="CLU_086286_0_0_10"/>
<gene>
    <name evidence="1" type="ORF">Hsw_1681</name>
</gene>
<dbReference type="KEGG" id="hsw:Hsw_1681"/>
<dbReference type="Proteomes" id="UP000019423">
    <property type="component" value="Chromosome"/>
</dbReference>
<accession>W8F3V7</accession>
<reference evidence="1 2" key="1">
    <citation type="submission" date="2014-01" db="EMBL/GenBank/DDBJ databases">
        <title>Complete genome sequence of ionizing-radiation resistance bacterium Hymenobacter swuensis DY53.</title>
        <authorList>
            <person name="Jung J.-H."/>
            <person name="Jeong S.-W."/>
            <person name="Joe M.-H."/>
            <person name="Cho y.-j."/>
            <person name="Kim M.-K."/>
            <person name="Lim S.-Y."/>
        </authorList>
    </citation>
    <scope>NUCLEOTIDE SEQUENCE [LARGE SCALE GENOMIC DNA]</scope>
    <source>
        <strain evidence="1 2">DY53</strain>
    </source>
</reference>
<dbReference type="PATRIC" id="fig|1227739.3.peg.1906"/>
<dbReference type="AlphaFoldDB" id="W8F3V7"/>
<keyword evidence="2" id="KW-1185">Reference proteome</keyword>
<dbReference type="EMBL" id="CP007145">
    <property type="protein sequence ID" value="AHJ97276.1"/>
    <property type="molecule type" value="Genomic_DNA"/>
</dbReference>
<organism evidence="1 2">
    <name type="scientific">Hymenobacter swuensis DY53</name>
    <dbReference type="NCBI Taxonomy" id="1227739"/>
    <lineage>
        <taxon>Bacteria</taxon>
        <taxon>Pseudomonadati</taxon>
        <taxon>Bacteroidota</taxon>
        <taxon>Cytophagia</taxon>
        <taxon>Cytophagales</taxon>
        <taxon>Hymenobacteraceae</taxon>
        <taxon>Hymenobacter</taxon>
    </lineage>
</organism>
<dbReference type="eggNOG" id="ENOG5032SST">
    <property type="taxonomic scope" value="Bacteria"/>
</dbReference>
<name>W8F3V7_9BACT</name>